<keyword evidence="4 8" id="KW-0289">Folate biosynthesis</keyword>
<evidence type="ECO:0000313" key="10">
    <source>
        <dbReference type="EMBL" id="CAI8614951.1"/>
    </source>
</evidence>
<name>A0AAV1AXG2_VICFA</name>
<dbReference type="NCBIfam" id="TIGR00526">
    <property type="entry name" value="folB_dom"/>
    <property type="match status" value="1"/>
</dbReference>
<dbReference type="Gene3D" id="3.30.1130.10">
    <property type="match status" value="1"/>
</dbReference>
<evidence type="ECO:0000256" key="1">
    <source>
        <dbReference type="ARBA" id="ARBA00001353"/>
    </source>
</evidence>
<dbReference type="Pfam" id="PF02152">
    <property type="entry name" value="FolB"/>
    <property type="match status" value="1"/>
</dbReference>
<accession>A0AAV1AXG2</accession>
<comment type="similarity">
    <text evidence="3 8">Belongs to the DHNA family.</text>
</comment>
<evidence type="ECO:0000256" key="4">
    <source>
        <dbReference type="ARBA" id="ARBA00022909"/>
    </source>
</evidence>
<feature type="domain" description="Dihydroneopterin aldolase/epimerase" evidence="9">
    <location>
        <begin position="94"/>
        <end position="207"/>
    </location>
</feature>
<comment type="catalytic activity">
    <reaction evidence="1 8">
        <text>7,8-dihydroneopterin = 6-hydroxymethyl-7,8-dihydropterin + glycolaldehyde</text>
        <dbReference type="Rhea" id="RHEA:10540"/>
        <dbReference type="ChEBI" id="CHEBI:17001"/>
        <dbReference type="ChEBI" id="CHEBI:17071"/>
        <dbReference type="ChEBI" id="CHEBI:44841"/>
        <dbReference type="EC" id="4.1.2.25"/>
    </reaction>
</comment>
<dbReference type="GO" id="GO:0046654">
    <property type="term" value="P:tetrahydrofolate biosynthetic process"/>
    <property type="evidence" value="ECO:0007669"/>
    <property type="project" value="UniProtKB-UniRule"/>
</dbReference>
<evidence type="ECO:0000256" key="7">
    <source>
        <dbReference type="ARBA" id="ARBA00063311"/>
    </source>
</evidence>
<evidence type="ECO:0000259" key="9">
    <source>
        <dbReference type="SMART" id="SM00905"/>
    </source>
</evidence>
<dbReference type="InterPro" id="IPR006157">
    <property type="entry name" value="FolB_dom"/>
</dbReference>
<dbReference type="SMART" id="SM00905">
    <property type="entry name" value="FolB"/>
    <property type="match status" value="1"/>
</dbReference>
<dbReference type="FunFam" id="3.30.1130.10:FF:000003">
    <property type="entry name" value="7,8-dihydroneopterin aldolase"/>
    <property type="match status" value="1"/>
</dbReference>
<dbReference type="InterPro" id="IPR043133">
    <property type="entry name" value="GTP-CH-I_C/QueF"/>
</dbReference>
<comment type="function">
    <text evidence="8">Catalyzes the conversion of 7,8-dihydroneopterin to 6-hydroxymethyl-7,8-dihydropterin.</text>
</comment>
<dbReference type="PANTHER" id="PTHR42844">
    <property type="entry name" value="DIHYDRONEOPTERIN ALDOLASE 1-RELATED"/>
    <property type="match status" value="1"/>
</dbReference>
<proteinExistence type="inferred from homology"/>
<dbReference type="GO" id="GO:0046656">
    <property type="term" value="P:folic acid biosynthetic process"/>
    <property type="evidence" value="ECO:0007669"/>
    <property type="project" value="UniProtKB-UniRule"/>
</dbReference>
<keyword evidence="5 8" id="KW-0456">Lyase</keyword>
<organism evidence="10 11">
    <name type="scientific">Vicia faba</name>
    <name type="common">Broad bean</name>
    <name type="synonym">Faba vulgaris</name>
    <dbReference type="NCBI Taxonomy" id="3906"/>
    <lineage>
        <taxon>Eukaryota</taxon>
        <taxon>Viridiplantae</taxon>
        <taxon>Streptophyta</taxon>
        <taxon>Embryophyta</taxon>
        <taxon>Tracheophyta</taxon>
        <taxon>Spermatophyta</taxon>
        <taxon>Magnoliopsida</taxon>
        <taxon>eudicotyledons</taxon>
        <taxon>Gunneridae</taxon>
        <taxon>Pentapetalae</taxon>
        <taxon>rosids</taxon>
        <taxon>fabids</taxon>
        <taxon>Fabales</taxon>
        <taxon>Fabaceae</taxon>
        <taxon>Papilionoideae</taxon>
        <taxon>50 kb inversion clade</taxon>
        <taxon>NPAAA clade</taxon>
        <taxon>Hologalegina</taxon>
        <taxon>IRL clade</taxon>
        <taxon>Fabeae</taxon>
        <taxon>Vicia</taxon>
    </lineage>
</organism>
<comment type="subunit">
    <text evidence="7">Homooctamer. Forms a hollow cylinder assembled from two ring-shaped tetramers.</text>
</comment>
<reference evidence="10 11" key="1">
    <citation type="submission" date="2023-01" db="EMBL/GenBank/DDBJ databases">
        <authorList>
            <person name="Kreplak J."/>
        </authorList>
    </citation>
    <scope>NUCLEOTIDE SEQUENCE [LARGE SCALE GENOMIC DNA]</scope>
</reference>
<evidence type="ECO:0000256" key="8">
    <source>
        <dbReference type="RuleBase" id="RU362079"/>
    </source>
</evidence>
<dbReference type="CDD" id="cd00534">
    <property type="entry name" value="DHNA_DHNTPE"/>
    <property type="match status" value="1"/>
</dbReference>
<dbReference type="InterPro" id="IPR006156">
    <property type="entry name" value="Dihydroneopterin_aldolase"/>
</dbReference>
<evidence type="ECO:0000313" key="11">
    <source>
        <dbReference type="Proteomes" id="UP001157006"/>
    </source>
</evidence>
<dbReference type="GO" id="GO:0004150">
    <property type="term" value="F:dihydroneopterin aldolase activity"/>
    <property type="evidence" value="ECO:0007669"/>
    <property type="project" value="UniProtKB-UniRule"/>
</dbReference>
<protein>
    <recommendedName>
        <fullName evidence="8">7,8-dihydroneopterin aldolase</fullName>
        <ecNumber evidence="8">4.1.2.25</ecNumber>
    </recommendedName>
</protein>
<dbReference type="EMBL" id="OX451740">
    <property type="protein sequence ID" value="CAI8614951.1"/>
    <property type="molecule type" value="Genomic_DNA"/>
</dbReference>
<keyword evidence="11" id="KW-1185">Reference proteome</keyword>
<dbReference type="Proteomes" id="UP001157006">
    <property type="component" value="Chromosome 5"/>
</dbReference>
<dbReference type="SUPFAM" id="SSF55620">
    <property type="entry name" value="Tetrahydrobiopterin biosynthesis enzymes-like"/>
    <property type="match status" value="1"/>
</dbReference>
<dbReference type="GO" id="GO:0005737">
    <property type="term" value="C:cytoplasm"/>
    <property type="evidence" value="ECO:0007669"/>
    <property type="project" value="TreeGrafter"/>
</dbReference>
<dbReference type="NCBIfam" id="TIGR00525">
    <property type="entry name" value="folB"/>
    <property type="match status" value="1"/>
</dbReference>
<comment type="pathway">
    <text evidence="2 8">Cofactor biosynthesis; tetrahydrofolate biosynthesis; 2-amino-4-hydroxy-6-hydroxymethyl-7,8-dihydropteridine diphosphate from 7,8-dihydroneopterin triphosphate: step 3/4.</text>
</comment>
<evidence type="ECO:0000256" key="2">
    <source>
        <dbReference type="ARBA" id="ARBA00005013"/>
    </source>
</evidence>
<comment type="function">
    <text evidence="6">Catalyzes the conversion of 7,8-dihydroneopterin into 6-hydroxymethyl-7,8-dihydropterin, a biosynthetic precursor of the vitamin tetrahydrofolate. Can use L-threo-dihydroneopterin and D-erythro-dihydroneopterin as substrates for the formation of 6-hydroxymethyldihydropterin, but it can also catalyze the epimerization of carbon 2' of dihydroneopterin and dihydromonapterin.</text>
</comment>
<evidence type="ECO:0000256" key="3">
    <source>
        <dbReference type="ARBA" id="ARBA00005708"/>
    </source>
</evidence>
<evidence type="ECO:0000256" key="5">
    <source>
        <dbReference type="ARBA" id="ARBA00023239"/>
    </source>
</evidence>
<dbReference type="AlphaFoldDB" id="A0AAV1AXG2"/>
<sequence length="214" mass="24307">MINPTKFLHYYPSLVNTSTVYRSFPQSPYSFQFQPISCYPLFSSEIRSSRNYRKLRQNSAHNSAALTVATTVTLALLFQHKMEGVDALIHRDKLVLKGLSFYGFHGVLKEEKILGQKFFVDIDAWMDLKPAGKSDNLSDSFSYVEIYRIAKEVIEGPAHNLLESVAQKIAISTLEIHKEISAVRVKVGKPHVAIPDPFDYLGVEILRRRSDLTD</sequence>
<dbReference type="PANTHER" id="PTHR42844:SF1">
    <property type="entry name" value="DIHYDRONEOPTERIN ALDOLASE 1-RELATED"/>
    <property type="match status" value="1"/>
</dbReference>
<dbReference type="EC" id="4.1.2.25" evidence="8"/>
<evidence type="ECO:0000256" key="6">
    <source>
        <dbReference type="ARBA" id="ARBA00055579"/>
    </source>
</evidence>
<gene>
    <name evidence="10" type="ORF">VFH_V155040</name>
</gene>